<evidence type="ECO:0000256" key="1">
    <source>
        <dbReference type="ARBA" id="ARBA00022801"/>
    </source>
</evidence>
<organism evidence="4 6">
    <name type="scientific">Burkholderia gladioli</name>
    <name type="common">Pseudomonas marginata</name>
    <name type="synonym">Phytomonas marginata</name>
    <dbReference type="NCBI Taxonomy" id="28095"/>
    <lineage>
        <taxon>Bacteria</taxon>
        <taxon>Pseudomonadati</taxon>
        <taxon>Pseudomonadota</taxon>
        <taxon>Betaproteobacteria</taxon>
        <taxon>Burkholderiales</taxon>
        <taxon>Burkholderiaceae</taxon>
        <taxon>Burkholderia</taxon>
    </lineage>
</organism>
<dbReference type="InterPro" id="IPR029058">
    <property type="entry name" value="AB_hydrolase_fold"/>
</dbReference>
<feature type="chain" id="PRO_5012585982" evidence="2">
    <location>
        <begin position="22"/>
        <end position="431"/>
    </location>
</feature>
<evidence type="ECO:0000259" key="3">
    <source>
        <dbReference type="Pfam" id="PF02129"/>
    </source>
</evidence>
<feature type="domain" description="Xaa-Pro dipeptidyl-peptidase-like" evidence="3">
    <location>
        <begin position="78"/>
        <end position="215"/>
    </location>
</feature>
<reference evidence="4" key="2">
    <citation type="submission" date="2017-09" db="EMBL/GenBank/DDBJ databases">
        <title>FDA dAtabase for Regulatory Grade micrObial Sequences (FDA-ARGOS): Supporting development and validation of Infectious Disease Dx tests.</title>
        <authorList>
            <person name="Minogue T."/>
            <person name="Wolcott M."/>
            <person name="Wasieloski L."/>
            <person name="Aguilar W."/>
            <person name="Moore D."/>
            <person name="Tallon L.J."/>
            <person name="Sadzewicz L."/>
            <person name="Ott S."/>
            <person name="Zhao X."/>
            <person name="Nagaraj S."/>
            <person name="Vavikolanu K."/>
            <person name="Aluvathingal J."/>
            <person name="Nadendla S."/>
            <person name="Sichtig H."/>
        </authorList>
    </citation>
    <scope>NUCLEOTIDE SEQUENCE</scope>
    <source>
        <strain evidence="4">FDAARGOS_390</strain>
    </source>
</reference>
<proteinExistence type="predicted"/>
<dbReference type="Proteomes" id="UP001059745">
    <property type="component" value="Chromosome 1"/>
</dbReference>
<keyword evidence="2" id="KW-0732">Signal</keyword>
<gene>
    <name evidence="4" type="ORF">CRM94_19550</name>
    <name evidence="5" type="ORF">NYZ96_17485</name>
</gene>
<dbReference type="PANTHER" id="PTHR22946:SF9">
    <property type="entry name" value="POLYKETIDE TRANSFERASE AF380"/>
    <property type="match status" value="1"/>
</dbReference>
<dbReference type="InterPro" id="IPR000383">
    <property type="entry name" value="Xaa-Pro-like_dom"/>
</dbReference>
<dbReference type="Proteomes" id="UP000220629">
    <property type="component" value="Unassembled WGS sequence"/>
</dbReference>
<dbReference type="InterPro" id="IPR050261">
    <property type="entry name" value="FrsA_esterase"/>
</dbReference>
<dbReference type="Pfam" id="PF02129">
    <property type="entry name" value="Peptidase_S15"/>
    <property type="match status" value="1"/>
</dbReference>
<dbReference type="SUPFAM" id="SSF53474">
    <property type="entry name" value="alpha/beta-Hydrolases"/>
    <property type="match status" value="1"/>
</dbReference>
<dbReference type="GO" id="GO:0052689">
    <property type="term" value="F:carboxylic ester hydrolase activity"/>
    <property type="evidence" value="ECO:0007669"/>
    <property type="project" value="UniProtKB-ARBA"/>
</dbReference>
<name>A0A2A7RZX0_BURGA</name>
<dbReference type="RefSeq" id="WP_098153564.1">
    <property type="nucleotide sequence ID" value="NZ_CADEQB010000007.1"/>
</dbReference>
<feature type="signal peptide" evidence="2">
    <location>
        <begin position="1"/>
        <end position="21"/>
    </location>
</feature>
<evidence type="ECO:0000313" key="5">
    <source>
        <dbReference type="EMBL" id="UWX69959.1"/>
    </source>
</evidence>
<reference evidence="6" key="1">
    <citation type="submission" date="2017-09" db="EMBL/GenBank/DDBJ databases">
        <title>FDA dAtabase for Regulatory Grade micrObial Sequences (FDA-ARGOS): Supporting development and validation of Infectious Disease Dx tests.</title>
        <authorList>
            <person name="Minogue T."/>
            <person name="Wolcott M."/>
            <person name="Wasieloski L."/>
            <person name="Aguilar W."/>
            <person name="Moore D."/>
            <person name="Tallon L."/>
            <person name="Sadzewicz L."/>
            <person name="Ott S."/>
            <person name="Zhao X."/>
            <person name="Nagaraj S."/>
            <person name="Vavikolanu K."/>
            <person name="Aluvathingal J."/>
            <person name="Nadendla S."/>
            <person name="Sichtig H."/>
        </authorList>
    </citation>
    <scope>NUCLEOTIDE SEQUENCE [LARGE SCALE GENOMIC DNA]</scope>
    <source>
        <strain evidence="6">FDAARGOS_390</strain>
    </source>
</reference>
<evidence type="ECO:0000313" key="4">
    <source>
        <dbReference type="EMBL" id="PEH36802.1"/>
    </source>
</evidence>
<dbReference type="PANTHER" id="PTHR22946">
    <property type="entry name" value="DIENELACTONE HYDROLASE DOMAIN-CONTAINING PROTEIN-RELATED"/>
    <property type="match status" value="1"/>
</dbReference>
<keyword evidence="1" id="KW-0378">Hydrolase</keyword>
<reference evidence="5" key="3">
    <citation type="submission" date="2022-09" db="EMBL/GenBank/DDBJ databases">
        <title>Genomic of Burkholderia gladioli.</title>
        <authorList>
            <person name="Wu H."/>
        </authorList>
    </citation>
    <scope>NUCLEOTIDE SEQUENCE</scope>
    <source>
        <strain evidence="5">ZN-S4</strain>
    </source>
</reference>
<accession>A0A2A7RZX0</accession>
<evidence type="ECO:0000313" key="6">
    <source>
        <dbReference type="Proteomes" id="UP000220629"/>
    </source>
</evidence>
<dbReference type="Gene3D" id="3.40.50.1820">
    <property type="entry name" value="alpha/beta hydrolase"/>
    <property type="match status" value="1"/>
</dbReference>
<dbReference type="AlphaFoldDB" id="A0A2A7RZX0"/>
<evidence type="ECO:0000256" key="2">
    <source>
        <dbReference type="SAM" id="SignalP"/>
    </source>
</evidence>
<dbReference type="EMBL" id="PDDY01000004">
    <property type="protein sequence ID" value="PEH36802.1"/>
    <property type="molecule type" value="Genomic_DNA"/>
</dbReference>
<protein>
    <submittedName>
        <fullName evidence="5">Prolyl oligopeptidase family serine peptidase</fullName>
    </submittedName>
</protein>
<sequence length="431" mass="45919">MVFRKVLAAWMAASLLSAAQAGTLSAAAASPDAIASPAPTSSTASLAGAERFDYNEPGLPQITADMNEQIIRIPADRDGSVMLEATVFKPNGPGPFPLVVFNHGKNPGDLHDQPRSRPVAFAREFVRRGYAVVAPNREGFAGSGGTYVQEGCDVERNGMAQARDVSATVDYMAKQPYVDANRIVVAGTSHGGLVSLAYGTVAAKGVKGIINFSGGLRQDLCDGWQKNLVSAFDTYGEKTQVPSLWMYGDNDSVWSPALVERLREAYVSHGASTLFVDYGSYKDDAHRLIVDRDGVPIWWPSVNAFLSELHMPTTVLYAVACPHMPSASGYASIDAVDAVPYLDAAGREGYRHFLNQHPSRAFAVSAEGAWSWAEGGDDPMALALENCRKQGTGACRLYAVDNHVVWHANEGTATAEAVAPADGATHALASR</sequence>
<dbReference type="EMBL" id="CP104214">
    <property type="protein sequence ID" value="UWX69959.1"/>
    <property type="molecule type" value="Genomic_DNA"/>
</dbReference>